<dbReference type="EMBL" id="GBRH01183764">
    <property type="protein sequence ID" value="JAE14132.1"/>
    <property type="molecule type" value="Transcribed_RNA"/>
</dbReference>
<name>A0A0A9FPB4_ARUDO</name>
<sequence length="13" mass="1515">MCRYNAELGKNCL</sequence>
<accession>A0A0A9FPB4</accession>
<reference evidence="1" key="1">
    <citation type="submission" date="2014-09" db="EMBL/GenBank/DDBJ databases">
        <authorList>
            <person name="Magalhaes I.L.F."/>
            <person name="Oliveira U."/>
            <person name="Santos F.R."/>
            <person name="Vidigal T.H.D.A."/>
            <person name="Brescovit A.D."/>
            <person name="Santos A.J."/>
        </authorList>
    </citation>
    <scope>NUCLEOTIDE SEQUENCE</scope>
    <source>
        <tissue evidence="1">Shoot tissue taken approximately 20 cm above the soil surface</tissue>
    </source>
</reference>
<organism evidence="1">
    <name type="scientific">Arundo donax</name>
    <name type="common">Giant reed</name>
    <name type="synonym">Donax arundinaceus</name>
    <dbReference type="NCBI Taxonomy" id="35708"/>
    <lineage>
        <taxon>Eukaryota</taxon>
        <taxon>Viridiplantae</taxon>
        <taxon>Streptophyta</taxon>
        <taxon>Embryophyta</taxon>
        <taxon>Tracheophyta</taxon>
        <taxon>Spermatophyta</taxon>
        <taxon>Magnoliopsida</taxon>
        <taxon>Liliopsida</taxon>
        <taxon>Poales</taxon>
        <taxon>Poaceae</taxon>
        <taxon>PACMAD clade</taxon>
        <taxon>Arundinoideae</taxon>
        <taxon>Arundineae</taxon>
        <taxon>Arundo</taxon>
    </lineage>
</organism>
<reference evidence="1" key="2">
    <citation type="journal article" date="2015" name="Data Brief">
        <title>Shoot transcriptome of the giant reed, Arundo donax.</title>
        <authorList>
            <person name="Barrero R.A."/>
            <person name="Guerrero F.D."/>
            <person name="Moolhuijzen P."/>
            <person name="Goolsby J.A."/>
            <person name="Tidwell J."/>
            <person name="Bellgard S.E."/>
            <person name="Bellgard M.I."/>
        </authorList>
    </citation>
    <scope>NUCLEOTIDE SEQUENCE</scope>
    <source>
        <tissue evidence="1">Shoot tissue taken approximately 20 cm above the soil surface</tissue>
    </source>
</reference>
<protein>
    <submittedName>
        <fullName evidence="1">Uncharacterized protein</fullName>
    </submittedName>
</protein>
<evidence type="ECO:0000313" key="1">
    <source>
        <dbReference type="EMBL" id="JAE14132.1"/>
    </source>
</evidence>
<proteinExistence type="predicted"/>